<comment type="similarity">
    <text evidence="1">Belongs to the glycosyltransferase 2 family.</text>
</comment>
<dbReference type="Pfam" id="PF00535">
    <property type="entry name" value="Glycos_transf_2"/>
    <property type="match status" value="1"/>
</dbReference>
<name>A0A365L2J5_9BACL</name>
<reference evidence="3 4" key="1">
    <citation type="submission" date="2018-06" db="EMBL/GenBank/DDBJ databases">
        <title>The draft genome sequences of strains SCU63 and S1.</title>
        <authorList>
            <person name="Gan L."/>
        </authorList>
    </citation>
    <scope>NUCLEOTIDE SEQUENCE [LARGE SCALE GENOMIC DNA]</scope>
    <source>
        <strain evidence="3 4">SCU63</strain>
    </source>
</reference>
<dbReference type="SUPFAM" id="SSF53448">
    <property type="entry name" value="Nucleotide-diphospho-sugar transferases"/>
    <property type="match status" value="1"/>
</dbReference>
<evidence type="ECO:0000313" key="4">
    <source>
        <dbReference type="Proteomes" id="UP000251002"/>
    </source>
</evidence>
<organism evidence="3 4">
    <name type="scientific">Planococcus halotolerans</name>
    <dbReference type="NCBI Taxonomy" id="2233542"/>
    <lineage>
        <taxon>Bacteria</taxon>
        <taxon>Bacillati</taxon>
        <taxon>Bacillota</taxon>
        <taxon>Bacilli</taxon>
        <taxon>Bacillales</taxon>
        <taxon>Caryophanaceae</taxon>
        <taxon>Planococcus</taxon>
    </lineage>
</organism>
<proteinExistence type="inferred from homology"/>
<gene>
    <name evidence="3" type="ORF">DP120_08290</name>
</gene>
<feature type="domain" description="Glycosyltransferase 2-like" evidence="2">
    <location>
        <begin position="5"/>
        <end position="130"/>
    </location>
</feature>
<dbReference type="GO" id="GO:0016758">
    <property type="term" value="F:hexosyltransferase activity"/>
    <property type="evidence" value="ECO:0007669"/>
    <property type="project" value="UniProtKB-ARBA"/>
</dbReference>
<protein>
    <recommendedName>
        <fullName evidence="2">Glycosyltransferase 2-like domain-containing protein</fullName>
    </recommendedName>
</protein>
<evidence type="ECO:0000259" key="2">
    <source>
        <dbReference type="Pfam" id="PF00535"/>
    </source>
</evidence>
<dbReference type="InterPro" id="IPR001173">
    <property type="entry name" value="Glyco_trans_2-like"/>
</dbReference>
<dbReference type="PANTHER" id="PTHR22916:SF3">
    <property type="entry name" value="UDP-GLCNAC:BETAGAL BETA-1,3-N-ACETYLGLUCOSAMINYLTRANSFERASE-LIKE PROTEIN 1"/>
    <property type="match status" value="1"/>
</dbReference>
<dbReference type="AlphaFoldDB" id="A0A365L2J5"/>
<dbReference type="Gene3D" id="3.90.550.10">
    <property type="entry name" value="Spore Coat Polysaccharide Biosynthesis Protein SpsA, Chain A"/>
    <property type="match status" value="1"/>
</dbReference>
<comment type="caution">
    <text evidence="3">The sequence shown here is derived from an EMBL/GenBank/DDBJ whole genome shotgun (WGS) entry which is preliminary data.</text>
</comment>
<dbReference type="CDD" id="cd00761">
    <property type="entry name" value="Glyco_tranf_GTA_type"/>
    <property type="match status" value="1"/>
</dbReference>
<evidence type="ECO:0000256" key="1">
    <source>
        <dbReference type="ARBA" id="ARBA00006739"/>
    </source>
</evidence>
<dbReference type="PANTHER" id="PTHR22916">
    <property type="entry name" value="GLYCOSYLTRANSFERASE"/>
    <property type="match status" value="1"/>
</dbReference>
<keyword evidence="4" id="KW-1185">Reference proteome</keyword>
<evidence type="ECO:0000313" key="3">
    <source>
        <dbReference type="EMBL" id="RAZ79593.1"/>
    </source>
</evidence>
<dbReference type="InterPro" id="IPR029044">
    <property type="entry name" value="Nucleotide-diphossugar_trans"/>
</dbReference>
<dbReference type="Proteomes" id="UP000251002">
    <property type="component" value="Unassembled WGS sequence"/>
</dbReference>
<dbReference type="EMBL" id="QLZR01000002">
    <property type="protein sequence ID" value="RAZ79593.1"/>
    <property type="molecule type" value="Genomic_DNA"/>
</dbReference>
<sequence length="309" mass="35924">MPKVSVIMPIYNKAARLRFSIESVLQQTFKDFELIMINDGSTDSSHEIALEYKRKDSRIIYFKQRNQGVSVTRNNAIDLARGEYISFLDADDILHPDFLSKMVWKAGGENVCYCGHSYVTEKGRKKARLNFAEGDILEKFLLNTCNPHLNSWLIKKSFLDEYGIRFSPGVSWGEDMIFFSKVLVNDTEVLAVRDYLTEYHIGQPGSLSENSMDKIKKDIEWMEAVKQYIYTRVKDQKRRNEAIAAIDSYRIAGAILYRLDRNSSLLYKEDIKELISNYDDFIRIFNLSNGIRSIKLMLVYLKMRVQLLL</sequence>
<accession>A0A365L2J5</accession>
<dbReference type="RefSeq" id="WP_112223160.1">
    <property type="nucleotide sequence ID" value="NZ_CP047673.1"/>
</dbReference>